<dbReference type="InterPro" id="IPR018530">
    <property type="entry name" value="SiaC"/>
</dbReference>
<keyword evidence="3" id="KW-1185">Reference proteome</keyword>
<dbReference type="Pfam" id="PF09345">
    <property type="entry name" value="SiaC"/>
    <property type="match status" value="1"/>
</dbReference>
<reference evidence="2 3" key="1">
    <citation type="submission" date="2019-02" db="EMBL/GenBank/DDBJ databases">
        <title>Draft Genome Sequences of Six Type Strains of the Genus Massilia.</title>
        <authorList>
            <person name="Miess H."/>
            <person name="Frediansyhah A."/>
            <person name="Gross H."/>
        </authorList>
    </citation>
    <scope>NUCLEOTIDE SEQUENCE [LARGE SCALE GENOMIC DNA]</scope>
    <source>
        <strain evidence="2 3">DSM 17473</strain>
    </source>
</reference>
<name>A0A4P6L5J6_9BURK</name>
<dbReference type="RefSeq" id="WP_130189841.1">
    <property type="nucleotide sequence ID" value="NZ_CP035913.1"/>
</dbReference>
<dbReference type="KEGG" id="plue:EWM63_30310"/>
<proteinExistence type="predicted"/>
<gene>
    <name evidence="2" type="ORF">EWM63_30310</name>
</gene>
<evidence type="ECO:0000313" key="2">
    <source>
        <dbReference type="EMBL" id="QBE66734.1"/>
    </source>
</evidence>
<dbReference type="Proteomes" id="UP000290637">
    <property type="component" value="Chromosome"/>
</dbReference>
<dbReference type="OrthoDB" id="5297629at2"/>
<dbReference type="EMBL" id="CP035913">
    <property type="protein sequence ID" value="QBE66734.1"/>
    <property type="molecule type" value="Genomic_DNA"/>
</dbReference>
<evidence type="ECO:0000259" key="1">
    <source>
        <dbReference type="Pfam" id="PF09345"/>
    </source>
</evidence>
<organism evidence="2 3">
    <name type="scientific">Pseudoduganella lutea</name>
    <dbReference type="NCBI Taxonomy" id="321985"/>
    <lineage>
        <taxon>Bacteria</taxon>
        <taxon>Pseudomonadati</taxon>
        <taxon>Pseudomonadota</taxon>
        <taxon>Betaproteobacteria</taxon>
        <taxon>Burkholderiales</taxon>
        <taxon>Oxalobacteraceae</taxon>
        <taxon>Telluria group</taxon>
        <taxon>Pseudoduganella</taxon>
    </lineage>
</organism>
<protein>
    <submittedName>
        <fullName evidence="2">DUF1987 domain-containing protein</fullName>
    </submittedName>
</protein>
<sequence>MEPFFIAASPDSPEISFDFARHHLSLRGPCSPPDAAAFYAPVLERLRAWLALCDGRSIDAHVALASIDAPSAAMLAALLETLNDAAIFGNEVRLHWYRDEEDDWAHAFGEEVREDFSGFEFVDCVVPARAA</sequence>
<dbReference type="AlphaFoldDB" id="A0A4P6L5J6"/>
<accession>A0A4P6L5J6</accession>
<feature type="domain" description="SiaC family regulatory phosphoprotein" evidence="1">
    <location>
        <begin position="6"/>
        <end position="121"/>
    </location>
</feature>
<evidence type="ECO:0000313" key="3">
    <source>
        <dbReference type="Proteomes" id="UP000290637"/>
    </source>
</evidence>